<dbReference type="Gene3D" id="2.130.10.10">
    <property type="entry name" value="YVTN repeat-like/Quinoprotein amine dehydrogenase"/>
    <property type="match status" value="4"/>
</dbReference>
<feature type="repeat" description="WD" evidence="3">
    <location>
        <begin position="1002"/>
        <end position="1043"/>
    </location>
</feature>
<dbReference type="InterPro" id="IPR036322">
    <property type="entry name" value="WD40_repeat_dom_sf"/>
</dbReference>
<reference evidence="4 5" key="1">
    <citation type="submission" date="2020-04" db="EMBL/GenBank/DDBJ databases">
        <authorList>
            <person name="Basu S."/>
            <person name="Maruthanayagam V."/>
            <person name="Chakraborty S."/>
            <person name="Pramanik A."/>
            <person name="Mukherjee J."/>
            <person name="Brink B."/>
        </authorList>
    </citation>
    <scope>NUCLEOTIDE SEQUENCE [LARGE SCALE GENOMIC DNA]</scope>
    <source>
        <strain evidence="4 5">AP17</strain>
    </source>
</reference>
<dbReference type="EMBL" id="CP051167">
    <property type="protein sequence ID" value="QIZ69404.1"/>
    <property type="molecule type" value="Genomic_DNA"/>
</dbReference>
<organism evidence="4 5">
    <name type="scientific">Oxynema aestuarii AP17</name>
    <dbReference type="NCBI Taxonomy" id="2064643"/>
    <lineage>
        <taxon>Bacteria</taxon>
        <taxon>Bacillati</taxon>
        <taxon>Cyanobacteriota</taxon>
        <taxon>Cyanophyceae</taxon>
        <taxon>Oscillatoriophycideae</taxon>
        <taxon>Oscillatoriales</taxon>
        <taxon>Oscillatoriaceae</taxon>
        <taxon>Oxynema</taxon>
        <taxon>Oxynema aestuarii</taxon>
    </lineage>
</organism>
<dbReference type="Gene3D" id="3.40.50.300">
    <property type="entry name" value="P-loop containing nucleotide triphosphate hydrolases"/>
    <property type="match status" value="1"/>
</dbReference>
<dbReference type="InterPro" id="IPR015943">
    <property type="entry name" value="WD40/YVTN_repeat-like_dom_sf"/>
</dbReference>
<evidence type="ECO:0000256" key="2">
    <source>
        <dbReference type="ARBA" id="ARBA00022737"/>
    </source>
</evidence>
<name>A0A6H1TS30_9CYAN</name>
<sequence length="1154" mass="129457">MVNIEQLSYQVGGSLANDAPTYIEREADRHLYNRLKRGDFCYILNARQMGKSSLLVKTRHRLEARGFKCTTVDMTRIGGENITPLQWYKGIVTELWKGFRLLGKFNLKSWWREAEDISLLQRLSYFVELLLEQFPEDRLFIFIDEIDSILSLDFPVDDFFAWIRFCCNQRAIAPEYQRLNFAIFGVATPSDLIRDRQRTPFNIGEAIALDGFSLEEAAPLARGFGVSDDKAIELLKQILFWTGGQPFLTQKLCQLTTVELSKVSLLFPQDLDRFIDDLVRQAIVENWESQDEPEHLRTIRDRCLADENRAGRLLGLYQTLLQNTPVPVDDSREQMELLLSGLAVKDSGQLRVKNPIYRHVFDLDWVAQQLNQLRPYSQTFNAWVRSGKADESRLLRGQALLDAQHWAMGKSLSNLDYQFLAASQQCDRRAVQQALEAEKLVEVEARLAQERRTAQLQRSLLATAVAALVLSLGFGATAYWQYRQARLREIDALTSSSQGLFASDRRLDALIQAMKARQAVRQLGAIAAPLQTQVSAALNQSFYGATEYNRLSQNETRVWDIAFSRDGRQIATISQDNTIRIWDNRGQLLQEIDQPGYELRSLAFSPDGQTLATATSIGEVELLNAEGRVFTRFPAHDLEISQILYSPDAQTIATASGDGLVKLWKTDGTLQHVLSGHRGPVRQIAFSQDGQRIASASNDRTVKLWNRSGKLLKTFEGFDAPVTAVTFTPDGQYAIAGGADRRVERLGIDEGDRLTLGEHEGSIYAIAVSPDGQTIASGSWDKTVKLWSLDGRFLQAFLGHQAPISGLSFSPDGQTLASASFEGAVKLWKLDSDFLQVFRAHQSEVRAIAFTPDSQQFASSSWDGFIHLWRLDGTLLRSIHAHESGIVGLAFSPDGRTLASGSWDEQIKLWDRDGNLLRSFHAHDIAVNQVAFSPDGQRLASAGNDNTVKLWKLDGTLVQTFDNYPESATAIAFSPDGQRLVTGSEDYFIRIWHVNGTLLHQFSGHRGGIWGVAFSPDGRWVASASADGTAKLWPLDGGEPISLDRHEGIVDKVVFSPDGELVATASWDRTVKLWNRQGVELKSLARHQEPVRIVQFSPDGRWLVSGGDDRNVVVWDRSRVMALDEFDRACQLVADYLQFSPEIAPRDRKICQDL</sequence>
<dbReference type="PANTHER" id="PTHR19879:SF9">
    <property type="entry name" value="TRANSCRIPTION INITIATION FACTOR TFIID SUBUNIT 5"/>
    <property type="match status" value="1"/>
</dbReference>
<dbReference type="InterPro" id="IPR020472">
    <property type="entry name" value="WD40_PAC1"/>
</dbReference>
<evidence type="ECO:0000313" key="4">
    <source>
        <dbReference type="EMBL" id="QIZ69404.1"/>
    </source>
</evidence>
<feature type="repeat" description="WD" evidence="3">
    <location>
        <begin position="633"/>
        <end position="665"/>
    </location>
</feature>
<dbReference type="PROSITE" id="PS50294">
    <property type="entry name" value="WD_REPEATS_REGION"/>
    <property type="match status" value="12"/>
</dbReference>
<feature type="repeat" description="WD" evidence="3">
    <location>
        <begin position="838"/>
        <end position="872"/>
    </location>
</feature>
<dbReference type="KEGG" id="oxy:HCG48_01420"/>
<feature type="repeat" description="WD" evidence="3">
    <location>
        <begin position="756"/>
        <end position="790"/>
    </location>
</feature>
<dbReference type="SUPFAM" id="SSF50978">
    <property type="entry name" value="WD40 repeat-like"/>
    <property type="match status" value="2"/>
</dbReference>
<feature type="repeat" description="WD" evidence="3">
    <location>
        <begin position="1043"/>
        <end position="1075"/>
    </location>
</feature>
<keyword evidence="2" id="KW-0677">Repeat</keyword>
<dbReference type="SUPFAM" id="SSF117289">
    <property type="entry name" value="Nucleoporin domain"/>
    <property type="match status" value="1"/>
</dbReference>
<protein>
    <submittedName>
        <fullName evidence="4">Uncharacterized protein</fullName>
    </submittedName>
</protein>
<accession>A0A6H1TS30</accession>
<dbReference type="PROSITE" id="PS50082">
    <property type="entry name" value="WD_REPEATS_2"/>
    <property type="match status" value="12"/>
</dbReference>
<evidence type="ECO:0000313" key="5">
    <source>
        <dbReference type="Proteomes" id="UP000500857"/>
    </source>
</evidence>
<dbReference type="AlphaFoldDB" id="A0A6H1TS30"/>
<proteinExistence type="predicted"/>
<dbReference type="PRINTS" id="PR00320">
    <property type="entry name" value="GPROTEINBRPT"/>
</dbReference>
<dbReference type="Pfam" id="PF00400">
    <property type="entry name" value="WD40"/>
    <property type="match status" value="13"/>
</dbReference>
<dbReference type="Pfam" id="PF14516">
    <property type="entry name" value="AAA_35"/>
    <property type="match status" value="1"/>
</dbReference>
<feature type="repeat" description="WD" evidence="3">
    <location>
        <begin position="961"/>
        <end position="995"/>
    </location>
</feature>
<dbReference type="InterPro" id="IPR001680">
    <property type="entry name" value="WD40_rpt"/>
</dbReference>
<feature type="repeat" description="WD" evidence="3">
    <location>
        <begin position="1084"/>
        <end position="1116"/>
    </location>
</feature>
<dbReference type="CDD" id="cd00200">
    <property type="entry name" value="WD40"/>
    <property type="match status" value="2"/>
</dbReference>
<dbReference type="InterPro" id="IPR027417">
    <property type="entry name" value="P-loop_NTPase"/>
</dbReference>
<dbReference type="RefSeq" id="WP_168567561.1">
    <property type="nucleotide sequence ID" value="NZ_CP051167.1"/>
</dbReference>
<keyword evidence="1 3" id="KW-0853">WD repeat</keyword>
<gene>
    <name evidence="4" type="ORF">HCG48_01420</name>
</gene>
<evidence type="ECO:0000256" key="3">
    <source>
        <dbReference type="PROSITE-ProRule" id="PRU00221"/>
    </source>
</evidence>
<feature type="repeat" description="WD" evidence="3">
    <location>
        <begin position="797"/>
        <end position="832"/>
    </location>
</feature>
<feature type="repeat" description="WD" evidence="3">
    <location>
        <begin position="920"/>
        <end position="954"/>
    </location>
</feature>
<dbReference type="PANTHER" id="PTHR19879">
    <property type="entry name" value="TRANSCRIPTION INITIATION FACTOR TFIID"/>
    <property type="match status" value="1"/>
</dbReference>
<feature type="repeat" description="WD" evidence="3">
    <location>
        <begin position="551"/>
        <end position="583"/>
    </location>
</feature>
<keyword evidence="5" id="KW-1185">Reference proteome</keyword>
<feature type="repeat" description="WD" evidence="3">
    <location>
        <begin position="879"/>
        <end position="911"/>
    </location>
</feature>
<evidence type="ECO:0000256" key="1">
    <source>
        <dbReference type="ARBA" id="ARBA00022574"/>
    </source>
</evidence>
<dbReference type="Proteomes" id="UP000500857">
    <property type="component" value="Chromosome"/>
</dbReference>
<dbReference type="SMART" id="SM00320">
    <property type="entry name" value="WD40"/>
    <property type="match status" value="14"/>
</dbReference>
<dbReference type="SUPFAM" id="SSF52540">
    <property type="entry name" value="P-loop containing nucleoside triphosphate hydrolases"/>
    <property type="match status" value="1"/>
</dbReference>
<feature type="repeat" description="WD" evidence="3">
    <location>
        <begin position="674"/>
        <end position="706"/>
    </location>
</feature>